<dbReference type="GO" id="GO:0005975">
    <property type="term" value="P:carbohydrate metabolic process"/>
    <property type="evidence" value="ECO:0007669"/>
    <property type="project" value="InterPro"/>
</dbReference>
<comment type="caution">
    <text evidence="8">The sequence shown here is derived from an EMBL/GenBank/DDBJ whole genome shotgun (WGS) entry which is preliminary data.</text>
</comment>
<keyword evidence="5" id="KW-0067">ATP-binding</keyword>
<sequence length="310" mass="32327">MSPTVVVFAPSPLLTVTIEDRAGEPDLHVHAGGQGVWQARMITVLGARAVLCAALGGELGDVLRALIPGEDMDLRAASVTARNGGYVHDRRDGDRQEVASAPGDALDRHEQDELYELALSAGIEHGTALLSGPHDDRIVPAAMYTRLARDLSANGCRVVADLSGERLDAVLDAGPYLVKISHEEMIDDGRANSEDPVDLVAGMRKLRSAGAGTVVVSRAGDPALALVGDEVLEVHAPPLEPAEPRGAGDSMTAGMTVCIARGDSLRTALRIGAACGALNVVRRGLGTGGVQAVHTLAERVELVPWSGKDE</sequence>
<dbReference type="InterPro" id="IPR011611">
    <property type="entry name" value="PfkB_dom"/>
</dbReference>
<dbReference type="PIRSF" id="PIRSF000535">
    <property type="entry name" value="1PFK/6PFK/LacC"/>
    <property type="match status" value="1"/>
</dbReference>
<keyword evidence="9" id="KW-1185">Reference proteome</keyword>
<gene>
    <name evidence="8" type="ORF">HF519_13425</name>
</gene>
<accession>A0A848DJ96</accession>
<dbReference type="PANTHER" id="PTHR46566">
    <property type="entry name" value="1-PHOSPHOFRUCTOKINASE-RELATED"/>
    <property type="match status" value="1"/>
</dbReference>
<keyword evidence="4 8" id="KW-0418">Kinase</keyword>
<dbReference type="EMBL" id="JAAXKZ010000042">
    <property type="protein sequence ID" value="NMH92551.1"/>
    <property type="molecule type" value="Genomic_DNA"/>
</dbReference>
<dbReference type="GO" id="GO:0005524">
    <property type="term" value="F:ATP binding"/>
    <property type="evidence" value="ECO:0007669"/>
    <property type="project" value="UniProtKB-KW"/>
</dbReference>
<evidence type="ECO:0000256" key="2">
    <source>
        <dbReference type="ARBA" id="ARBA00022679"/>
    </source>
</evidence>
<evidence type="ECO:0000256" key="4">
    <source>
        <dbReference type="ARBA" id="ARBA00022777"/>
    </source>
</evidence>
<evidence type="ECO:0000256" key="5">
    <source>
        <dbReference type="ARBA" id="ARBA00022840"/>
    </source>
</evidence>
<evidence type="ECO:0000256" key="6">
    <source>
        <dbReference type="PIRNR" id="PIRNR000535"/>
    </source>
</evidence>
<dbReference type="GO" id="GO:0016301">
    <property type="term" value="F:kinase activity"/>
    <property type="evidence" value="ECO:0007669"/>
    <property type="project" value="UniProtKB-KW"/>
</dbReference>
<dbReference type="Pfam" id="PF00294">
    <property type="entry name" value="PfkB"/>
    <property type="match status" value="1"/>
</dbReference>
<evidence type="ECO:0000313" key="8">
    <source>
        <dbReference type="EMBL" id="NMH92551.1"/>
    </source>
</evidence>
<dbReference type="GO" id="GO:0016773">
    <property type="term" value="F:phosphotransferase activity, alcohol group as acceptor"/>
    <property type="evidence" value="ECO:0007669"/>
    <property type="project" value="InterPro"/>
</dbReference>
<dbReference type="PANTHER" id="PTHR46566:SF2">
    <property type="entry name" value="ATP-DEPENDENT 6-PHOSPHOFRUCTOKINASE ISOZYME 2"/>
    <property type="match status" value="1"/>
</dbReference>
<comment type="similarity">
    <text evidence="1">Belongs to the carbohydrate kinase PfkB family.</text>
</comment>
<dbReference type="SUPFAM" id="SSF53613">
    <property type="entry name" value="Ribokinase-like"/>
    <property type="match status" value="1"/>
</dbReference>
<dbReference type="RefSeq" id="WP_169413262.1">
    <property type="nucleotide sequence ID" value="NZ_JAAXKZ010000042.1"/>
</dbReference>
<dbReference type="Proteomes" id="UP000586918">
    <property type="component" value="Unassembled WGS sequence"/>
</dbReference>
<organism evidence="8 9">
    <name type="scientific">Pseudonocardia bannensis</name>
    <dbReference type="NCBI Taxonomy" id="630973"/>
    <lineage>
        <taxon>Bacteria</taxon>
        <taxon>Bacillati</taxon>
        <taxon>Actinomycetota</taxon>
        <taxon>Actinomycetes</taxon>
        <taxon>Pseudonocardiales</taxon>
        <taxon>Pseudonocardiaceae</taxon>
        <taxon>Pseudonocardia</taxon>
    </lineage>
</organism>
<evidence type="ECO:0000256" key="3">
    <source>
        <dbReference type="ARBA" id="ARBA00022741"/>
    </source>
</evidence>
<name>A0A848DJ96_9PSEU</name>
<feature type="domain" description="Carbohydrate kinase PfkB" evidence="7">
    <location>
        <begin position="25"/>
        <end position="287"/>
    </location>
</feature>
<dbReference type="InterPro" id="IPR029056">
    <property type="entry name" value="Ribokinase-like"/>
</dbReference>
<dbReference type="InterPro" id="IPR017583">
    <property type="entry name" value="Tagatose/fructose_Pkinase"/>
</dbReference>
<reference evidence="8 9" key="1">
    <citation type="submission" date="2020-04" db="EMBL/GenBank/DDBJ databases">
        <authorList>
            <person name="Klaysubun C."/>
            <person name="Duangmal K."/>
            <person name="Lipun K."/>
        </authorList>
    </citation>
    <scope>NUCLEOTIDE SEQUENCE [LARGE SCALE GENOMIC DNA]</scope>
    <source>
        <strain evidence="8 9">DSM 45300</strain>
    </source>
</reference>
<protein>
    <submittedName>
        <fullName evidence="8">Phosphofructokinase</fullName>
    </submittedName>
</protein>
<evidence type="ECO:0000256" key="1">
    <source>
        <dbReference type="ARBA" id="ARBA00010688"/>
    </source>
</evidence>
<evidence type="ECO:0000313" key="9">
    <source>
        <dbReference type="Proteomes" id="UP000586918"/>
    </source>
</evidence>
<proteinExistence type="inferred from homology"/>
<keyword evidence="2 6" id="KW-0808">Transferase</keyword>
<dbReference type="AlphaFoldDB" id="A0A848DJ96"/>
<evidence type="ECO:0000259" key="7">
    <source>
        <dbReference type="Pfam" id="PF00294"/>
    </source>
</evidence>
<keyword evidence="3" id="KW-0547">Nucleotide-binding</keyword>
<dbReference type="Gene3D" id="3.40.1190.20">
    <property type="match status" value="1"/>
</dbReference>